<dbReference type="GO" id="GO:0015276">
    <property type="term" value="F:ligand-gated monoatomic ion channel activity"/>
    <property type="evidence" value="ECO:0007669"/>
    <property type="project" value="InterPro"/>
</dbReference>
<keyword evidence="5 13" id="KW-0812">Transmembrane</keyword>
<keyword evidence="3" id="KW-0813">Transport</keyword>
<evidence type="ECO:0000256" key="5">
    <source>
        <dbReference type="ARBA" id="ARBA00022692"/>
    </source>
</evidence>
<dbReference type="SMART" id="SM00918">
    <property type="entry name" value="Lig_chan-Glu_bd"/>
    <property type="match status" value="1"/>
</dbReference>
<reference evidence="16" key="1">
    <citation type="submission" date="2024-04" db="EMBL/GenBank/DDBJ databases">
        <authorList>
            <consortium name="Molecular Ecology Group"/>
        </authorList>
    </citation>
    <scope>NUCLEOTIDE SEQUENCE</scope>
</reference>
<name>A0AAV2PFA1_9HYME</name>
<dbReference type="Gene3D" id="1.10.287.70">
    <property type="match status" value="1"/>
</dbReference>
<feature type="transmembrane region" description="Helical" evidence="13">
    <location>
        <begin position="335"/>
        <end position="353"/>
    </location>
</feature>
<feature type="chain" id="PRO_5043819536" description="Ionotropic glutamate receptor L-glutamate and glycine-binding domain-containing protein" evidence="14">
    <location>
        <begin position="21"/>
        <end position="626"/>
    </location>
</feature>
<dbReference type="GO" id="GO:0050906">
    <property type="term" value="P:detection of stimulus involved in sensory perception"/>
    <property type="evidence" value="ECO:0007669"/>
    <property type="project" value="UniProtKB-ARBA"/>
</dbReference>
<evidence type="ECO:0000256" key="1">
    <source>
        <dbReference type="ARBA" id="ARBA00004651"/>
    </source>
</evidence>
<feature type="transmembrane region" description="Helical" evidence="13">
    <location>
        <begin position="571"/>
        <end position="591"/>
    </location>
</feature>
<evidence type="ECO:0000256" key="6">
    <source>
        <dbReference type="ARBA" id="ARBA00022989"/>
    </source>
</evidence>
<dbReference type="AlphaFoldDB" id="A0AAV2PFA1"/>
<keyword evidence="12" id="KW-0407">Ion channel</keyword>
<dbReference type="Proteomes" id="UP001497644">
    <property type="component" value="Chromosome 9"/>
</dbReference>
<dbReference type="Gene3D" id="3.40.190.10">
    <property type="entry name" value="Periplasmic binding protein-like II"/>
    <property type="match status" value="1"/>
</dbReference>
<evidence type="ECO:0000259" key="15">
    <source>
        <dbReference type="SMART" id="SM00918"/>
    </source>
</evidence>
<keyword evidence="10" id="KW-0325">Glycoprotein</keyword>
<keyword evidence="17" id="KW-1185">Reference proteome</keyword>
<evidence type="ECO:0000256" key="14">
    <source>
        <dbReference type="SAM" id="SignalP"/>
    </source>
</evidence>
<dbReference type="Pfam" id="PF00060">
    <property type="entry name" value="Lig_chan"/>
    <property type="match status" value="1"/>
</dbReference>
<keyword evidence="11" id="KW-1071">Ligand-gated ion channel</keyword>
<feature type="signal peptide" evidence="14">
    <location>
        <begin position="1"/>
        <end position="20"/>
    </location>
</feature>
<accession>A0AAV2PFA1</accession>
<feature type="transmembrane region" description="Helical" evidence="13">
    <location>
        <begin position="390"/>
        <end position="416"/>
    </location>
</feature>
<dbReference type="SUPFAM" id="SSF53850">
    <property type="entry name" value="Periplasmic binding protein-like II"/>
    <property type="match status" value="1"/>
</dbReference>
<keyword evidence="9" id="KW-0675">Receptor</keyword>
<comment type="subcellular location">
    <subcellularLocation>
        <location evidence="1">Cell membrane</location>
        <topology evidence="1">Multi-pass membrane protein</topology>
    </subcellularLocation>
</comment>
<evidence type="ECO:0000256" key="11">
    <source>
        <dbReference type="ARBA" id="ARBA00023286"/>
    </source>
</evidence>
<protein>
    <recommendedName>
        <fullName evidence="15">Ionotropic glutamate receptor L-glutamate and glycine-binding domain-containing protein</fullName>
    </recommendedName>
</protein>
<keyword evidence="8 13" id="KW-0472">Membrane</keyword>
<evidence type="ECO:0000256" key="13">
    <source>
        <dbReference type="SAM" id="Phobius"/>
    </source>
</evidence>
<dbReference type="InterPro" id="IPR019594">
    <property type="entry name" value="Glu/Gly-bd"/>
</dbReference>
<dbReference type="InterPro" id="IPR052192">
    <property type="entry name" value="Insect_Ionotropic_Sensory_Rcpt"/>
</dbReference>
<feature type="domain" description="Ionotropic glutamate receptor L-glutamate and glycine-binding" evidence="15">
    <location>
        <begin position="218"/>
        <end position="279"/>
    </location>
</feature>
<organism evidence="16 17">
    <name type="scientific">Lasius platythorax</name>
    <dbReference type="NCBI Taxonomy" id="488582"/>
    <lineage>
        <taxon>Eukaryota</taxon>
        <taxon>Metazoa</taxon>
        <taxon>Ecdysozoa</taxon>
        <taxon>Arthropoda</taxon>
        <taxon>Hexapoda</taxon>
        <taxon>Insecta</taxon>
        <taxon>Pterygota</taxon>
        <taxon>Neoptera</taxon>
        <taxon>Endopterygota</taxon>
        <taxon>Hymenoptera</taxon>
        <taxon>Apocrita</taxon>
        <taxon>Aculeata</taxon>
        <taxon>Formicoidea</taxon>
        <taxon>Formicidae</taxon>
        <taxon>Formicinae</taxon>
        <taxon>Lasius</taxon>
        <taxon>Lasius</taxon>
    </lineage>
</organism>
<dbReference type="InterPro" id="IPR001320">
    <property type="entry name" value="Iontro_rcpt_C"/>
</dbReference>
<evidence type="ECO:0000313" key="16">
    <source>
        <dbReference type="EMBL" id="CAL1689775.1"/>
    </source>
</evidence>
<dbReference type="Pfam" id="PF10613">
    <property type="entry name" value="Lig_chan-Glu_bd"/>
    <property type="match status" value="1"/>
</dbReference>
<dbReference type="EMBL" id="OZ034832">
    <property type="protein sequence ID" value="CAL1689775.1"/>
    <property type="molecule type" value="Genomic_DNA"/>
</dbReference>
<sequence length="626" mass="71636">MKYMTVQSLVTLFFVLTIKAEGIHINNYFRLISDVHKYYHTFSVIFVRSGNYHDFNLTTMLHAWSRDFSRQRVMTATITFSDLMSEYNEYQRTVARPLFVVLLDTGETMSEFVKVTKRVKPISFPAWLIVFLQCPGKPLEKYCRSPADNVFNVDFSTVMLVLCYDHPSLDEWYAIRDNRTRTFELATWTADGGLVLGTRKSLYARRSDMFGDIVRVAFVNELLFSSLENGEIGGFFGSLLMELSRAMNFTIEILDPVEAYGGWNQQQKEWTGVIGQLVSGKADFGVSAFSITAARLNAVDFTLPLIHSRSRLYFKKPNEANVHWSGYFKAFSSGIWIMLATIIIIASILLTIIKAKRFSMNLIFENYVYVWGIYCQQGLSVFSNKLSMRLAILSIYVSSLVITSAYSASLISFLTLTKTHLPFSTLEGYVKDGSYKLIVMNNSAEYNMVKHFKTPMFLKMYELLEEKKQLPSTLSDGFKQICERKKLAFYTTEVFKSALNINQTCKIMYIESGRTDNIAMALTKGNPCIGLMNYNLRRFQLNGLINKLKGKYLLKSIPLETDYNVVSLKDIAPTLTIVAGSIVLALFILIIEKMHHSLNTRFKSNESKNQVTFLMQNYKSEAVRRI</sequence>
<keyword evidence="7" id="KW-0406">Ion transport</keyword>
<evidence type="ECO:0000256" key="9">
    <source>
        <dbReference type="ARBA" id="ARBA00023170"/>
    </source>
</evidence>
<evidence type="ECO:0000256" key="12">
    <source>
        <dbReference type="ARBA" id="ARBA00023303"/>
    </source>
</evidence>
<proteinExistence type="inferred from homology"/>
<keyword evidence="14" id="KW-0732">Signal</keyword>
<evidence type="ECO:0000256" key="8">
    <source>
        <dbReference type="ARBA" id="ARBA00023136"/>
    </source>
</evidence>
<dbReference type="PANTHER" id="PTHR42643:SF30">
    <property type="entry name" value="IONOTROPIC RECEPTOR 40A-RELATED"/>
    <property type="match status" value="1"/>
</dbReference>
<comment type="similarity">
    <text evidence="2">Belongs to the glutamate-gated ion channel (TC 1.A.10.1) family.</text>
</comment>
<dbReference type="PANTHER" id="PTHR42643">
    <property type="entry name" value="IONOTROPIC RECEPTOR 20A-RELATED"/>
    <property type="match status" value="1"/>
</dbReference>
<evidence type="ECO:0000256" key="7">
    <source>
        <dbReference type="ARBA" id="ARBA00023065"/>
    </source>
</evidence>
<evidence type="ECO:0000256" key="3">
    <source>
        <dbReference type="ARBA" id="ARBA00022448"/>
    </source>
</evidence>
<keyword evidence="4" id="KW-1003">Cell membrane</keyword>
<keyword evidence="6 13" id="KW-1133">Transmembrane helix</keyword>
<evidence type="ECO:0000256" key="10">
    <source>
        <dbReference type="ARBA" id="ARBA00023180"/>
    </source>
</evidence>
<evidence type="ECO:0000256" key="4">
    <source>
        <dbReference type="ARBA" id="ARBA00022475"/>
    </source>
</evidence>
<gene>
    <name evidence="16" type="ORF">LPLAT_LOCUS14625</name>
</gene>
<evidence type="ECO:0000256" key="2">
    <source>
        <dbReference type="ARBA" id="ARBA00008685"/>
    </source>
</evidence>
<dbReference type="GO" id="GO:0005886">
    <property type="term" value="C:plasma membrane"/>
    <property type="evidence" value="ECO:0007669"/>
    <property type="project" value="UniProtKB-SubCell"/>
</dbReference>
<evidence type="ECO:0000313" key="17">
    <source>
        <dbReference type="Proteomes" id="UP001497644"/>
    </source>
</evidence>